<accession>A0A9P6AXT3</accession>
<protein>
    <recommendedName>
        <fullName evidence="2">Tet-like 2OG-Fe(II) oxygenase domain-containing protein</fullName>
    </recommendedName>
</protein>
<feature type="compositionally biased region" description="Basic and acidic residues" evidence="1">
    <location>
        <begin position="684"/>
        <end position="697"/>
    </location>
</feature>
<dbReference type="AlphaFoldDB" id="A0A9P6AXT3"/>
<evidence type="ECO:0000313" key="3">
    <source>
        <dbReference type="EMBL" id="KAF9513978.1"/>
    </source>
</evidence>
<proteinExistence type="predicted"/>
<feature type="compositionally biased region" description="Low complexity" evidence="1">
    <location>
        <begin position="456"/>
        <end position="476"/>
    </location>
</feature>
<dbReference type="Proteomes" id="UP000886523">
    <property type="component" value="Unassembled WGS sequence"/>
</dbReference>
<comment type="caution">
    <text evidence="3">The sequence shown here is derived from an EMBL/GenBank/DDBJ whole genome shotgun (WGS) entry which is preliminary data.</text>
</comment>
<feature type="region of interest" description="Disordered" evidence="1">
    <location>
        <begin position="439"/>
        <end position="507"/>
    </location>
</feature>
<feature type="region of interest" description="Disordered" evidence="1">
    <location>
        <begin position="549"/>
        <end position="601"/>
    </location>
</feature>
<keyword evidence="4" id="KW-1185">Reference proteome</keyword>
<evidence type="ECO:0000256" key="1">
    <source>
        <dbReference type="SAM" id="MobiDB-lite"/>
    </source>
</evidence>
<reference evidence="3" key="1">
    <citation type="journal article" date="2020" name="Nat. Commun.">
        <title>Large-scale genome sequencing of mycorrhizal fungi provides insights into the early evolution of symbiotic traits.</title>
        <authorList>
            <person name="Miyauchi S."/>
            <person name="Kiss E."/>
            <person name="Kuo A."/>
            <person name="Drula E."/>
            <person name="Kohler A."/>
            <person name="Sanchez-Garcia M."/>
            <person name="Morin E."/>
            <person name="Andreopoulos B."/>
            <person name="Barry K.W."/>
            <person name="Bonito G."/>
            <person name="Buee M."/>
            <person name="Carver A."/>
            <person name="Chen C."/>
            <person name="Cichocki N."/>
            <person name="Clum A."/>
            <person name="Culley D."/>
            <person name="Crous P.W."/>
            <person name="Fauchery L."/>
            <person name="Girlanda M."/>
            <person name="Hayes R.D."/>
            <person name="Keri Z."/>
            <person name="LaButti K."/>
            <person name="Lipzen A."/>
            <person name="Lombard V."/>
            <person name="Magnuson J."/>
            <person name="Maillard F."/>
            <person name="Murat C."/>
            <person name="Nolan M."/>
            <person name="Ohm R.A."/>
            <person name="Pangilinan J."/>
            <person name="Pereira M.F."/>
            <person name="Perotto S."/>
            <person name="Peter M."/>
            <person name="Pfister S."/>
            <person name="Riley R."/>
            <person name="Sitrit Y."/>
            <person name="Stielow J.B."/>
            <person name="Szollosi G."/>
            <person name="Zifcakova L."/>
            <person name="Stursova M."/>
            <person name="Spatafora J.W."/>
            <person name="Tedersoo L."/>
            <person name="Vaario L.M."/>
            <person name="Yamada A."/>
            <person name="Yan M."/>
            <person name="Wang P."/>
            <person name="Xu J."/>
            <person name="Bruns T."/>
            <person name="Baldrian P."/>
            <person name="Vilgalys R."/>
            <person name="Dunand C."/>
            <person name="Henrissat B."/>
            <person name="Grigoriev I.V."/>
            <person name="Hibbett D."/>
            <person name="Nagy L.G."/>
            <person name="Martin F.M."/>
        </authorList>
    </citation>
    <scope>NUCLEOTIDE SEQUENCE</scope>
    <source>
        <strain evidence="3">UP504</strain>
    </source>
</reference>
<feature type="domain" description="Tet-like 2OG-Fe(II) oxygenase" evidence="2">
    <location>
        <begin position="189"/>
        <end position="391"/>
    </location>
</feature>
<feature type="compositionally biased region" description="Acidic residues" evidence="1">
    <location>
        <begin position="665"/>
        <end position="683"/>
    </location>
</feature>
<feature type="region of interest" description="Disordered" evidence="1">
    <location>
        <begin position="1"/>
        <end position="38"/>
    </location>
</feature>
<dbReference type="Pfam" id="PF20515">
    <property type="entry name" value="2OG-FeII_Oxy_6"/>
    <property type="match status" value="1"/>
</dbReference>
<organism evidence="3 4">
    <name type="scientific">Hydnum rufescens UP504</name>
    <dbReference type="NCBI Taxonomy" id="1448309"/>
    <lineage>
        <taxon>Eukaryota</taxon>
        <taxon>Fungi</taxon>
        <taxon>Dikarya</taxon>
        <taxon>Basidiomycota</taxon>
        <taxon>Agaricomycotina</taxon>
        <taxon>Agaricomycetes</taxon>
        <taxon>Cantharellales</taxon>
        <taxon>Hydnaceae</taxon>
        <taxon>Hydnum</taxon>
    </lineage>
</organism>
<sequence length="697" mass="77632">MNTNEMTAVQKAEDKEKKRLTHKKQSRKASEARNREKEDELQKLIDEIRTIVDYDAKMVLQHVFGNDVNIHIHRVKVDDERTRILLQHEFTTGSVLDQNDRVVRQQIDTWINTFGIHVIMDSTTSEIHSVIRASPHSPCPEAGIGEHDIEELHSVMNSIIMHSGATGSPAQYHAVRTMPPEGTARKQWQIKNEVWGEKDPKFIKVTGSMQGIGMAGKMKPGIISEPYSLSDRVTSGPKAVKAQEMFTELHVPQILNRRVGKLSQHALDEAQMLAYTHNLPSFNFIPYGAEVPNERAFPAIWIVSNCFSNVLHLDEKDKTKSTYVAWWQAHFDAAKAEWTIADRPQDKGKVQRGAFLLASLGVAIDLETLCGAGFVEAIFTAKRHWHVTTSSFQVKGYTRHGLGIAITSRQVNNTLLAQKAMEGDGEGVRSFTDTLEDWTSKFPGRTSTTTRPRAIRTPSLASQSSSSSQPRTSSQPTLPPIIQLSKDPERSKRRYQPPGSDTKAGRKLAVKKELEGILASLKNVQSNQKDVDALLSGGKAVWKRVRDKMDQKHKGDQGDWEEDMLNPPKIQPNKPKVPTASQSTPPSKLPASNAQVPQVAQIRQTDKDIAVAVQTAAQSTLTTPSVLPTSSAQAARIAQAHEDATMDVEMDISTDVAADIRGDFDTEESEEDSDEDSDESSEWDSDKTMEFKGWRTR</sequence>
<dbReference type="EMBL" id="MU128966">
    <property type="protein sequence ID" value="KAF9513978.1"/>
    <property type="molecule type" value="Genomic_DNA"/>
</dbReference>
<feature type="compositionally biased region" description="Basic and acidic residues" evidence="1">
    <location>
        <begin position="28"/>
        <end position="38"/>
    </location>
</feature>
<feature type="compositionally biased region" description="Basic residues" evidence="1">
    <location>
        <begin position="18"/>
        <end position="27"/>
    </location>
</feature>
<dbReference type="InterPro" id="IPR046798">
    <property type="entry name" value="2OG-FeII_Oxy_6"/>
</dbReference>
<evidence type="ECO:0000259" key="2">
    <source>
        <dbReference type="Pfam" id="PF20515"/>
    </source>
</evidence>
<evidence type="ECO:0000313" key="4">
    <source>
        <dbReference type="Proteomes" id="UP000886523"/>
    </source>
</evidence>
<name>A0A9P6AXT3_9AGAM</name>
<feature type="compositionally biased region" description="Polar residues" evidence="1">
    <location>
        <begin position="579"/>
        <end position="601"/>
    </location>
</feature>
<gene>
    <name evidence="3" type="ORF">BS47DRAFT_1362061</name>
</gene>
<feature type="region of interest" description="Disordered" evidence="1">
    <location>
        <begin position="658"/>
        <end position="697"/>
    </location>
</feature>